<evidence type="ECO:0000313" key="5">
    <source>
        <dbReference type="EMBL" id="EXX94096.1"/>
    </source>
</evidence>
<dbReference type="InterPro" id="IPR050469">
    <property type="entry name" value="Diguanylate_Cyclase"/>
</dbReference>
<feature type="transmembrane region" description="Helical" evidence="3">
    <location>
        <begin position="110"/>
        <end position="131"/>
    </location>
</feature>
<proteinExistence type="predicted"/>
<name>A0ABP3BFX1_9BORD</name>
<evidence type="ECO:0000256" key="2">
    <source>
        <dbReference type="ARBA" id="ARBA00034247"/>
    </source>
</evidence>
<keyword evidence="3" id="KW-1133">Transmembrane helix</keyword>
<keyword evidence="3" id="KW-0812">Transmembrane</keyword>
<evidence type="ECO:0000313" key="6">
    <source>
        <dbReference type="Proteomes" id="UP000023104"/>
    </source>
</evidence>
<feature type="domain" description="GGDEF" evidence="4">
    <location>
        <begin position="244"/>
        <end position="376"/>
    </location>
</feature>
<dbReference type="PROSITE" id="PS50887">
    <property type="entry name" value="GGDEF"/>
    <property type="match status" value="1"/>
</dbReference>
<organism evidence="5 6">
    <name type="scientific">Bordetella holmesii 1058</name>
    <dbReference type="NCBI Taxonomy" id="1247648"/>
    <lineage>
        <taxon>Bacteria</taxon>
        <taxon>Pseudomonadati</taxon>
        <taxon>Pseudomonadota</taxon>
        <taxon>Betaproteobacteria</taxon>
        <taxon>Burkholderiales</taxon>
        <taxon>Alcaligenaceae</taxon>
        <taxon>Bordetella</taxon>
    </lineage>
</organism>
<dbReference type="PANTHER" id="PTHR45138">
    <property type="entry name" value="REGULATORY COMPONENTS OF SENSORY TRANSDUCTION SYSTEM"/>
    <property type="match status" value="1"/>
</dbReference>
<feature type="transmembrane region" description="Helical" evidence="3">
    <location>
        <begin position="86"/>
        <end position="104"/>
    </location>
</feature>
<dbReference type="PANTHER" id="PTHR45138:SF9">
    <property type="entry name" value="DIGUANYLATE CYCLASE DGCM-RELATED"/>
    <property type="match status" value="1"/>
</dbReference>
<dbReference type="EC" id="2.7.7.65" evidence="1"/>
<feature type="transmembrane region" description="Helical" evidence="3">
    <location>
        <begin position="143"/>
        <end position="162"/>
    </location>
</feature>
<keyword evidence="6" id="KW-1185">Reference proteome</keyword>
<dbReference type="Gene3D" id="3.30.70.270">
    <property type="match status" value="1"/>
</dbReference>
<evidence type="ECO:0000256" key="1">
    <source>
        <dbReference type="ARBA" id="ARBA00012528"/>
    </source>
</evidence>
<dbReference type="InterPro" id="IPR000160">
    <property type="entry name" value="GGDEF_dom"/>
</dbReference>
<dbReference type="InterPro" id="IPR043128">
    <property type="entry name" value="Rev_trsase/Diguanyl_cyclase"/>
</dbReference>
<dbReference type="CDD" id="cd01949">
    <property type="entry name" value="GGDEF"/>
    <property type="match status" value="1"/>
</dbReference>
<comment type="caution">
    <text evidence="5">The sequence shown here is derived from an EMBL/GenBank/DDBJ whole genome shotgun (WGS) entry which is preliminary data.</text>
</comment>
<gene>
    <name evidence="5" type="ORF">D559_1505</name>
</gene>
<dbReference type="NCBIfam" id="TIGR00254">
    <property type="entry name" value="GGDEF"/>
    <property type="match status" value="1"/>
</dbReference>
<reference evidence="5 6" key="1">
    <citation type="submission" date="2014-02" db="EMBL/GenBank/DDBJ databases">
        <title>Whole Genome Sequencing Of Bordetella Holmesii, An Emerging Opportunistic Infection Of Humans.</title>
        <authorList>
            <person name="Tettelin H."/>
            <person name="Hooven T.A."/>
            <person name="Hine E."/>
            <person name="Su Q."/>
            <person name="Huard R.C."/>
            <person name="Della-Latta P."/>
            <person name="Daugherty S.C."/>
            <person name="Agrawal S."/>
            <person name="Sengamalay N."/>
            <person name="Tallon L.J."/>
            <person name="Sadzewicz L."/>
            <person name="Whittier S."/>
            <person name="Fraser C.M."/>
            <person name="Ratner A.J."/>
        </authorList>
    </citation>
    <scope>NUCLEOTIDE SEQUENCE [LARGE SCALE GENOMIC DNA]</scope>
    <source>
        <strain evidence="5 6">1058</strain>
    </source>
</reference>
<evidence type="ECO:0000259" key="4">
    <source>
        <dbReference type="PROSITE" id="PS50887"/>
    </source>
</evidence>
<dbReference type="Proteomes" id="UP000023104">
    <property type="component" value="Unassembled WGS sequence"/>
</dbReference>
<dbReference type="EMBL" id="JDTF01000004">
    <property type="protein sequence ID" value="EXX94096.1"/>
    <property type="molecule type" value="Genomic_DNA"/>
</dbReference>
<evidence type="ECO:0000256" key="3">
    <source>
        <dbReference type="SAM" id="Phobius"/>
    </source>
</evidence>
<feature type="transmembrane region" description="Helical" evidence="3">
    <location>
        <begin position="182"/>
        <end position="202"/>
    </location>
</feature>
<dbReference type="Pfam" id="PF00990">
    <property type="entry name" value="GGDEF"/>
    <property type="match status" value="1"/>
</dbReference>
<comment type="catalytic activity">
    <reaction evidence="2">
        <text>2 GTP = 3',3'-c-di-GMP + 2 diphosphate</text>
        <dbReference type="Rhea" id="RHEA:24898"/>
        <dbReference type="ChEBI" id="CHEBI:33019"/>
        <dbReference type="ChEBI" id="CHEBI:37565"/>
        <dbReference type="ChEBI" id="CHEBI:58805"/>
        <dbReference type="EC" id="2.7.7.65"/>
    </reaction>
</comment>
<dbReference type="SUPFAM" id="SSF55073">
    <property type="entry name" value="Nucleotide cyclase"/>
    <property type="match status" value="1"/>
</dbReference>
<dbReference type="InterPro" id="IPR029787">
    <property type="entry name" value="Nucleotide_cyclase"/>
</dbReference>
<accession>A0ABP3BFX1</accession>
<keyword evidence="3" id="KW-0472">Membrane</keyword>
<feature type="transmembrane region" description="Helical" evidence="3">
    <location>
        <begin position="53"/>
        <end position="74"/>
    </location>
</feature>
<protein>
    <recommendedName>
        <fullName evidence="1">diguanylate cyclase</fullName>
        <ecNumber evidence="1">2.7.7.65</ecNumber>
    </recommendedName>
</protein>
<dbReference type="SMART" id="SM00267">
    <property type="entry name" value="GGDEF"/>
    <property type="match status" value="1"/>
</dbReference>
<sequence>MLLMTALASLIGLCVLGSLWRSGMPGIREAMSGHVTTILAMLLMAQQAWAPQWLGILVANMLYALGGGLFVLGVRRFLGQGVSWRLMLASVGVFVVGLAFYTYVTPDVGARIVLASLIYTVLLIVLVWSVWVSRRERFAYGHIFMLCLASAGIVGHATRLVIYALGLDAVPDLLTPTRLNVVFLSLGVVVMPSLTLGLIMMIHDRMLIVREREANTDFLTGVMSRKAWWHAALEMGQHARDTGRPMALLVLDIDHFKKVNDSMGHAAGDAVLRHFAVVAGALLRPGDALGRLGGEEFIAAMPDLSVLEAQALAARMLAVLGTMPCQYGDRQLRYTFSGGVAAWDGVESLTVAMERADRALYRAKAGGRSRVDLAYPEAA</sequence>